<dbReference type="InterPro" id="IPR007922">
    <property type="entry name" value="DciA-like"/>
</dbReference>
<dbReference type="PANTHER" id="PTHR36456:SF1">
    <property type="entry name" value="UPF0232 PROTEIN SCO3875"/>
    <property type="match status" value="1"/>
</dbReference>
<dbReference type="PANTHER" id="PTHR36456">
    <property type="entry name" value="UPF0232 PROTEIN SCO3875"/>
    <property type="match status" value="1"/>
</dbReference>
<gene>
    <name evidence="1" type="ORF">SDC9_171878</name>
</gene>
<comment type="caution">
    <text evidence="1">The sequence shown here is derived from an EMBL/GenBank/DDBJ whole genome shotgun (WGS) entry which is preliminary data.</text>
</comment>
<organism evidence="1">
    <name type="scientific">bioreactor metagenome</name>
    <dbReference type="NCBI Taxonomy" id="1076179"/>
    <lineage>
        <taxon>unclassified sequences</taxon>
        <taxon>metagenomes</taxon>
        <taxon>ecological metagenomes</taxon>
    </lineage>
</organism>
<sequence>MLKKNAQPIATVLSEFLNENPGLKIAVAEHRAVSAWRELLGEGVSHYTKNIYFQRNVLHVQLTSSVLRAELIMNKQSLIDKLNEHAGMEIVKEIVFR</sequence>
<name>A0A645GFC2_9ZZZZ</name>
<evidence type="ECO:0000313" key="1">
    <source>
        <dbReference type="EMBL" id="MPN24479.1"/>
    </source>
</evidence>
<reference evidence="1" key="1">
    <citation type="submission" date="2019-08" db="EMBL/GenBank/DDBJ databases">
        <authorList>
            <person name="Kucharzyk K."/>
            <person name="Murdoch R.W."/>
            <person name="Higgins S."/>
            <person name="Loffler F."/>
        </authorList>
    </citation>
    <scope>NUCLEOTIDE SEQUENCE</scope>
</reference>
<dbReference type="AlphaFoldDB" id="A0A645GFC2"/>
<dbReference type="Pfam" id="PF05258">
    <property type="entry name" value="DciA"/>
    <property type="match status" value="1"/>
</dbReference>
<dbReference type="EMBL" id="VSSQ01073342">
    <property type="protein sequence ID" value="MPN24479.1"/>
    <property type="molecule type" value="Genomic_DNA"/>
</dbReference>
<proteinExistence type="predicted"/>
<evidence type="ECO:0008006" key="2">
    <source>
        <dbReference type="Google" id="ProtNLM"/>
    </source>
</evidence>
<protein>
    <recommendedName>
        <fullName evidence="2">DUF721 domain-containing protein</fullName>
    </recommendedName>
</protein>
<accession>A0A645GFC2</accession>